<reference evidence="2 3" key="1">
    <citation type="submission" date="2019-10" db="EMBL/GenBank/DDBJ databases">
        <title>Whole genome shotgun sequence of Acrocarpospora macrocephala NBRC 16266.</title>
        <authorList>
            <person name="Ichikawa N."/>
            <person name="Kimura A."/>
            <person name="Kitahashi Y."/>
            <person name="Komaki H."/>
            <person name="Oguchi A."/>
        </authorList>
    </citation>
    <scope>NUCLEOTIDE SEQUENCE [LARGE SCALE GENOMIC DNA]</scope>
    <source>
        <strain evidence="2 3">NBRC 16266</strain>
    </source>
</reference>
<dbReference type="EMBL" id="BLAE01000003">
    <property type="protein sequence ID" value="GES06604.1"/>
    <property type="molecule type" value="Genomic_DNA"/>
</dbReference>
<protein>
    <submittedName>
        <fullName evidence="2">Uncharacterized protein</fullName>
    </submittedName>
</protein>
<organism evidence="2 3">
    <name type="scientific">Acrocarpospora macrocephala</name>
    <dbReference type="NCBI Taxonomy" id="150177"/>
    <lineage>
        <taxon>Bacteria</taxon>
        <taxon>Bacillati</taxon>
        <taxon>Actinomycetota</taxon>
        <taxon>Actinomycetes</taxon>
        <taxon>Streptosporangiales</taxon>
        <taxon>Streptosporangiaceae</taxon>
        <taxon>Acrocarpospora</taxon>
    </lineage>
</organism>
<comment type="caution">
    <text evidence="2">The sequence shown here is derived from an EMBL/GenBank/DDBJ whole genome shotgun (WGS) entry which is preliminary data.</text>
</comment>
<proteinExistence type="predicted"/>
<feature type="region of interest" description="Disordered" evidence="1">
    <location>
        <begin position="15"/>
        <end position="50"/>
    </location>
</feature>
<name>A0A5M3WCG2_9ACTN</name>
<keyword evidence="3" id="KW-1185">Reference proteome</keyword>
<dbReference type="Proteomes" id="UP000331127">
    <property type="component" value="Unassembled WGS sequence"/>
</dbReference>
<feature type="compositionally biased region" description="Polar residues" evidence="1">
    <location>
        <begin position="34"/>
        <end position="43"/>
    </location>
</feature>
<evidence type="ECO:0000313" key="3">
    <source>
        <dbReference type="Proteomes" id="UP000331127"/>
    </source>
</evidence>
<sequence length="70" mass="7305">MLDVAAVGATKRVRLRAQEVGPGRGHPLGRKSVPSPSAETSDVLNDPGQIRPSLNDRACVGCLTVGNEAR</sequence>
<gene>
    <name evidence="2" type="ORF">Amac_001990</name>
</gene>
<evidence type="ECO:0000313" key="2">
    <source>
        <dbReference type="EMBL" id="GES06604.1"/>
    </source>
</evidence>
<evidence type="ECO:0000256" key="1">
    <source>
        <dbReference type="SAM" id="MobiDB-lite"/>
    </source>
</evidence>
<dbReference type="AlphaFoldDB" id="A0A5M3WCG2"/>
<accession>A0A5M3WCG2</accession>